<evidence type="ECO:0000256" key="1">
    <source>
        <dbReference type="SAM" id="SignalP"/>
    </source>
</evidence>
<feature type="signal peptide" evidence="1">
    <location>
        <begin position="1"/>
        <end position="21"/>
    </location>
</feature>
<reference evidence="3 4" key="1">
    <citation type="journal article" date="2012" name="Science">
        <title>The Paleozoic origin of enzymatic lignin decomposition reconstructed from 31 fungal genomes.</title>
        <authorList>
            <person name="Floudas D."/>
            <person name="Binder M."/>
            <person name="Riley R."/>
            <person name="Barry K."/>
            <person name="Blanchette R.A."/>
            <person name="Henrissat B."/>
            <person name="Martinez A.T."/>
            <person name="Otillar R."/>
            <person name="Spatafora J.W."/>
            <person name="Yadav J.S."/>
            <person name="Aerts A."/>
            <person name="Benoit I."/>
            <person name="Boyd A."/>
            <person name="Carlson A."/>
            <person name="Copeland A."/>
            <person name="Coutinho P.M."/>
            <person name="de Vries R.P."/>
            <person name="Ferreira P."/>
            <person name="Findley K."/>
            <person name="Foster B."/>
            <person name="Gaskell J."/>
            <person name="Glotzer D."/>
            <person name="Gorecki P."/>
            <person name="Heitman J."/>
            <person name="Hesse C."/>
            <person name="Hori C."/>
            <person name="Igarashi K."/>
            <person name="Jurgens J.A."/>
            <person name="Kallen N."/>
            <person name="Kersten P."/>
            <person name="Kohler A."/>
            <person name="Kuees U."/>
            <person name="Kumar T.K.A."/>
            <person name="Kuo A."/>
            <person name="LaButti K."/>
            <person name="Larrondo L.F."/>
            <person name="Lindquist E."/>
            <person name="Ling A."/>
            <person name="Lombard V."/>
            <person name="Lucas S."/>
            <person name="Lundell T."/>
            <person name="Martin R."/>
            <person name="McLaughlin D.J."/>
            <person name="Morgenstern I."/>
            <person name="Morin E."/>
            <person name="Murat C."/>
            <person name="Nagy L.G."/>
            <person name="Nolan M."/>
            <person name="Ohm R.A."/>
            <person name="Patyshakuliyeva A."/>
            <person name="Rokas A."/>
            <person name="Ruiz-Duenas F.J."/>
            <person name="Sabat G."/>
            <person name="Salamov A."/>
            <person name="Samejima M."/>
            <person name="Schmutz J."/>
            <person name="Slot J.C."/>
            <person name="St John F."/>
            <person name="Stenlid J."/>
            <person name="Sun H."/>
            <person name="Sun S."/>
            <person name="Syed K."/>
            <person name="Tsang A."/>
            <person name="Wiebenga A."/>
            <person name="Young D."/>
            <person name="Pisabarro A."/>
            <person name="Eastwood D.C."/>
            <person name="Martin F."/>
            <person name="Cullen D."/>
            <person name="Grigoriev I.V."/>
            <person name="Hibbett D.S."/>
        </authorList>
    </citation>
    <scope>NUCLEOTIDE SEQUENCE</scope>
    <source>
        <strain evidence="4">FP-58527</strain>
    </source>
</reference>
<protein>
    <recommendedName>
        <fullName evidence="2">Endo-beta-1,6-galactanase-like domain-containing protein</fullName>
    </recommendedName>
</protein>
<sequence>MTSAVRALSCLVALTLLGVHGTSVQITTTTRQTIHGVGASGAWWVNDLALYPDDVRQNVSDLLLDQTNGLGLTDYRYNLGGGGVGVTTWDRAPETPYVSDGVYNWSADAAGAYYLKEAARQGVPVLTLFVNSAPTTMTSNNQSCGGSLITDRIPAYIQYLTDVISHWNSEGVEFTHVSPMNEPDNSFSSCGQEGMQVATDQRAQVVTSLASSLKAAGLSTQVIADESSWALLYAVDEPQWLNPTVGQSLGANAHHLYDFSAASVQQTVFAAGRVLSGGVPTWFTEICCYTSLLPSASNDPLAALVYGSNYDPTMLSGLRMAHLVWQSFTYAEDSHWDWWTALSNSIGCTLSDNSTCWDGINSSGYDDGLIYYDPDYNSTQNFDLRVSKRYSVLKHFTKGAPVGAIRRAVSPDSDSDSSDNAWRVLAFDFDNSCEQYSTCEQPLYSVVAMNAQWDASNVTLTGNGSYALTQPVAMYRTSVTEDYAEVQVPTLGADGKLLIDAPEMSIVTLFFK</sequence>
<dbReference type="Pfam" id="PF14587">
    <property type="entry name" value="Glyco_hydr_30_2"/>
    <property type="match status" value="1"/>
</dbReference>
<dbReference type="Gene3D" id="3.20.20.80">
    <property type="entry name" value="Glycosidases"/>
    <property type="match status" value="1"/>
</dbReference>
<gene>
    <name evidence="3" type="ORF">FOMPIDRAFT_51726</name>
</gene>
<dbReference type="InterPro" id="IPR039514">
    <property type="entry name" value="6GAL-like"/>
</dbReference>
<accession>S8FGW2</accession>
<dbReference type="EMBL" id="KE504147">
    <property type="protein sequence ID" value="EPT00651.1"/>
    <property type="molecule type" value="Genomic_DNA"/>
</dbReference>
<dbReference type="InParanoid" id="S8FGW2"/>
<dbReference type="InterPro" id="IPR017853">
    <property type="entry name" value="GH"/>
</dbReference>
<evidence type="ECO:0000313" key="4">
    <source>
        <dbReference type="Proteomes" id="UP000015241"/>
    </source>
</evidence>
<dbReference type="eggNOG" id="ENOG502QQKZ">
    <property type="taxonomic scope" value="Eukaryota"/>
</dbReference>
<dbReference type="PANTHER" id="PTHR42767:SF1">
    <property type="entry name" value="ENDO-BETA-1,6-GALACTANASE-LIKE DOMAIN-CONTAINING PROTEIN"/>
    <property type="match status" value="1"/>
</dbReference>
<dbReference type="Proteomes" id="UP000015241">
    <property type="component" value="Unassembled WGS sequence"/>
</dbReference>
<proteinExistence type="predicted"/>
<feature type="chain" id="PRO_5004563661" description="Endo-beta-1,6-galactanase-like domain-containing protein" evidence="1">
    <location>
        <begin position="22"/>
        <end position="512"/>
    </location>
</feature>
<dbReference type="InterPro" id="IPR039743">
    <property type="entry name" value="6GAL/EXGAL"/>
</dbReference>
<evidence type="ECO:0000313" key="3">
    <source>
        <dbReference type="EMBL" id="EPT00651.1"/>
    </source>
</evidence>
<organism evidence="3 4">
    <name type="scientific">Fomitopsis schrenkii</name>
    <name type="common">Brown rot fungus</name>
    <dbReference type="NCBI Taxonomy" id="2126942"/>
    <lineage>
        <taxon>Eukaryota</taxon>
        <taxon>Fungi</taxon>
        <taxon>Dikarya</taxon>
        <taxon>Basidiomycota</taxon>
        <taxon>Agaricomycotina</taxon>
        <taxon>Agaricomycetes</taxon>
        <taxon>Polyporales</taxon>
        <taxon>Fomitopsis</taxon>
    </lineage>
</organism>
<dbReference type="PANTHER" id="PTHR42767">
    <property type="entry name" value="ENDO-BETA-1,6-GALACTANASE"/>
    <property type="match status" value="1"/>
</dbReference>
<dbReference type="AlphaFoldDB" id="S8FGW2"/>
<dbReference type="OrthoDB" id="2012278at2759"/>
<feature type="domain" description="Endo-beta-1,6-galactanase-like" evidence="2">
    <location>
        <begin position="28"/>
        <end position="238"/>
    </location>
</feature>
<dbReference type="GO" id="GO:0004553">
    <property type="term" value="F:hydrolase activity, hydrolyzing O-glycosyl compounds"/>
    <property type="evidence" value="ECO:0007669"/>
    <property type="project" value="InterPro"/>
</dbReference>
<evidence type="ECO:0000259" key="2">
    <source>
        <dbReference type="Pfam" id="PF14587"/>
    </source>
</evidence>
<dbReference type="HOGENOM" id="CLU_031530_0_1_1"/>
<keyword evidence="4" id="KW-1185">Reference proteome</keyword>
<keyword evidence="1" id="KW-0732">Signal</keyword>
<name>S8FGW2_FOMSC</name>
<dbReference type="SUPFAM" id="SSF51445">
    <property type="entry name" value="(Trans)glycosidases"/>
    <property type="match status" value="1"/>
</dbReference>